<dbReference type="AlphaFoldDB" id="A0A921ST42"/>
<gene>
    <name evidence="2" type="ORF">K8V01_07780</name>
</gene>
<evidence type="ECO:0000259" key="1">
    <source>
        <dbReference type="Pfam" id="PF08867"/>
    </source>
</evidence>
<comment type="caution">
    <text evidence="2">The sequence shown here is derived from an EMBL/GenBank/DDBJ whole genome shotgun (WGS) entry which is preliminary data.</text>
</comment>
<dbReference type="InterPro" id="IPR014966">
    <property type="entry name" value="FRG-dom"/>
</dbReference>
<name>A0A921ST42_9FIRM</name>
<reference evidence="2" key="2">
    <citation type="submission" date="2021-09" db="EMBL/GenBank/DDBJ databases">
        <authorList>
            <person name="Gilroy R."/>
        </authorList>
    </citation>
    <scope>NUCLEOTIDE SEQUENCE</scope>
    <source>
        <strain evidence="2">CHK179-5677</strain>
    </source>
</reference>
<dbReference type="Proteomes" id="UP000760668">
    <property type="component" value="Unassembled WGS sequence"/>
</dbReference>
<evidence type="ECO:0000313" key="2">
    <source>
        <dbReference type="EMBL" id="HJG86902.1"/>
    </source>
</evidence>
<dbReference type="EMBL" id="DYUC01000078">
    <property type="protein sequence ID" value="HJG86902.1"/>
    <property type="molecule type" value="Genomic_DNA"/>
</dbReference>
<dbReference type="Pfam" id="PF08867">
    <property type="entry name" value="FRG"/>
    <property type="match status" value="1"/>
</dbReference>
<organism evidence="2 3">
    <name type="scientific">Pseudoflavonifractor capillosus</name>
    <dbReference type="NCBI Taxonomy" id="106588"/>
    <lineage>
        <taxon>Bacteria</taxon>
        <taxon>Bacillati</taxon>
        <taxon>Bacillota</taxon>
        <taxon>Clostridia</taxon>
        <taxon>Eubacteriales</taxon>
        <taxon>Oscillospiraceae</taxon>
        <taxon>Pseudoflavonifractor</taxon>
    </lineage>
</organism>
<feature type="domain" description="FRG" evidence="1">
    <location>
        <begin position="55"/>
        <end position="165"/>
    </location>
</feature>
<reference evidence="2" key="1">
    <citation type="journal article" date="2021" name="PeerJ">
        <title>Extensive microbial diversity within the chicken gut microbiome revealed by metagenomics and culture.</title>
        <authorList>
            <person name="Gilroy R."/>
            <person name="Ravi A."/>
            <person name="Getino M."/>
            <person name="Pursley I."/>
            <person name="Horton D.L."/>
            <person name="Alikhan N.F."/>
            <person name="Baker D."/>
            <person name="Gharbi K."/>
            <person name="Hall N."/>
            <person name="Watson M."/>
            <person name="Adriaenssens E.M."/>
            <person name="Foster-Nyarko E."/>
            <person name="Jarju S."/>
            <person name="Secka A."/>
            <person name="Antonio M."/>
            <person name="Oren A."/>
            <person name="Chaudhuri R.R."/>
            <person name="La Ragione R."/>
            <person name="Hildebrand F."/>
            <person name="Pallen M.J."/>
        </authorList>
    </citation>
    <scope>NUCLEOTIDE SEQUENCE</scope>
    <source>
        <strain evidence="2">CHK179-5677</strain>
    </source>
</reference>
<proteinExistence type="predicted"/>
<dbReference type="RefSeq" id="WP_304248026.1">
    <property type="nucleotide sequence ID" value="NZ_DYUC01000078.1"/>
</dbReference>
<accession>A0A921ST42</accession>
<sequence length="320" mass="37031">MELITDFEGRTSDKVEVEYISTISGVIPVYSIKSYHSLTQFIGYGKYINNRWGNVYLRGQTSLYNGYLSPSLLRRKIISGENQLVKEKAEAATSNTVKFSNININHRFSEYKHQINESLNGTRHFTGWNKDIIEPLLQHYGIKTHWIDIVDNIWVALWFALHKTTSTIADGREYIHMFENDDDEYGYVFLIGCDAQDKNPYQAGIYRSPSTIMVDLRKAVPSFFLRPHAQHALMLRKRSDKYENFMDYTDRIIGIAKIRVKDGLKWIGQTGLLSVQSLFPPPYYDAGYANLLNEYKKPSNNQINTVDYIKLFGSIQDISY</sequence>
<protein>
    <submittedName>
        <fullName evidence="2">FRG domain-containing protein</fullName>
    </submittedName>
</protein>
<evidence type="ECO:0000313" key="3">
    <source>
        <dbReference type="Proteomes" id="UP000760668"/>
    </source>
</evidence>